<dbReference type="PANTHER" id="PTHR34039:SF1">
    <property type="entry name" value="UPF0102 PROTEIN YRAN"/>
    <property type="match status" value="1"/>
</dbReference>
<dbReference type="Proteomes" id="UP000013165">
    <property type="component" value="Unassembled WGS sequence"/>
</dbReference>
<dbReference type="InterPro" id="IPR011856">
    <property type="entry name" value="tRNA_endonuc-like_dom_sf"/>
</dbReference>
<keyword evidence="4" id="KW-1185">Reference proteome</keyword>
<comment type="similarity">
    <text evidence="1 2">Belongs to the UPF0102 family.</text>
</comment>
<reference evidence="3 4" key="1">
    <citation type="journal article" date="2013" name="Genome Announc.">
        <title>Genome Sequence of the Polycyclic Aromatic Hydrocarbon-Degrading Bacterium Strain Marinobacter nanhaiticus D15-8WT.</title>
        <authorList>
            <person name="Cui Z."/>
            <person name="Gao W."/>
            <person name="Li Q."/>
            <person name="Xu G."/>
            <person name="Zheng L."/>
        </authorList>
    </citation>
    <scope>NUCLEOTIDE SEQUENCE [LARGE SCALE GENOMIC DNA]</scope>
    <source>
        <strain evidence="3 4">D15-8W</strain>
    </source>
</reference>
<dbReference type="eggNOG" id="COG0792">
    <property type="taxonomic scope" value="Bacteria"/>
</dbReference>
<evidence type="ECO:0000256" key="1">
    <source>
        <dbReference type="ARBA" id="ARBA00006738"/>
    </source>
</evidence>
<dbReference type="InterPro" id="IPR003509">
    <property type="entry name" value="UPF0102_YraN-like"/>
</dbReference>
<protein>
    <recommendedName>
        <fullName evidence="2">UPF0102 protein J057_04175</fullName>
    </recommendedName>
</protein>
<accession>N6X6W6</accession>
<comment type="caution">
    <text evidence="3">The sequence shown here is derived from an EMBL/GenBank/DDBJ whole genome shotgun (WGS) entry which is preliminary data.</text>
</comment>
<name>N6X6W6_9GAMM</name>
<dbReference type="PANTHER" id="PTHR34039">
    <property type="entry name" value="UPF0102 PROTEIN YRAN"/>
    <property type="match status" value="1"/>
</dbReference>
<dbReference type="GO" id="GO:0003676">
    <property type="term" value="F:nucleic acid binding"/>
    <property type="evidence" value="ECO:0007669"/>
    <property type="project" value="InterPro"/>
</dbReference>
<organism evidence="3 4">
    <name type="scientific">Marinobacter nanhaiticus D15-8W</name>
    <dbReference type="NCBI Taxonomy" id="626887"/>
    <lineage>
        <taxon>Bacteria</taxon>
        <taxon>Pseudomonadati</taxon>
        <taxon>Pseudomonadota</taxon>
        <taxon>Gammaproteobacteria</taxon>
        <taxon>Pseudomonadales</taxon>
        <taxon>Marinobacteraceae</taxon>
        <taxon>Marinobacter</taxon>
    </lineage>
</organism>
<dbReference type="OrthoDB" id="9794876at2"/>
<dbReference type="NCBIfam" id="NF009150">
    <property type="entry name" value="PRK12497.1-3"/>
    <property type="match status" value="1"/>
</dbReference>
<proteinExistence type="inferred from homology"/>
<dbReference type="CDD" id="cd20736">
    <property type="entry name" value="PoNe_Nuclease"/>
    <property type="match status" value="1"/>
</dbReference>
<evidence type="ECO:0000256" key="2">
    <source>
        <dbReference type="HAMAP-Rule" id="MF_00048"/>
    </source>
</evidence>
<dbReference type="Gene3D" id="3.40.1350.10">
    <property type="match status" value="1"/>
</dbReference>
<dbReference type="HAMAP" id="MF_00048">
    <property type="entry name" value="UPF0102"/>
    <property type="match status" value="1"/>
</dbReference>
<dbReference type="RefSeq" id="WP_004583383.1">
    <property type="nucleotide sequence ID" value="NZ_AP028878.1"/>
</dbReference>
<sequence length="126" mass="14561">MAEAREGRRKQGDEAEEAAARYLSAKGLRIVQRNFYCRGGEIDIVAWDGDTLVFIEVRYRGSGSLENPMESVTARKQQRLIHAAANYLQRQRHWQAPCRFDVIAITPGRFRRYRAQWIKNAFDAST</sequence>
<dbReference type="HOGENOM" id="CLU_115353_1_1_6"/>
<dbReference type="STRING" id="626887.J057_04175"/>
<dbReference type="PATRIC" id="fig|626887.3.peg.823"/>
<dbReference type="NCBIfam" id="TIGR00252">
    <property type="entry name" value="YraN family protein"/>
    <property type="match status" value="1"/>
</dbReference>
<dbReference type="EMBL" id="APLQ01000010">
    <property type="protein sequence ID" value="ENO16873.1"/>
    <property type="molecule type" value="Genomic_DNA"/>
</dbReference>
<dbReference type="SUPFAM" id="SSF52980">
    <property type="entry name" value="Restriction endonuclease-like"/>
    <property type="match status" value="1"/>
</dbReference>
<gene>
    <name evidence="3" type="ORF">J057_04175</name>
</gene>
<evidence type="ECO:0000313" key="3">
    <source>
        <dbReference type="EMBL" id="ENO16873.1"/>
    </source>
</evidence>
<dbReference type="InterPro" id="IPR011335">
    <property type="entry name" value="Restrct_endonuc-II-like"/>
</dbReference>
<dbReference type="Pfam" id="PF02021">
    <property type="entry name" value="UPF0102"/>
    <property type="match status" value="1"/>
</dbReference>
<dbReference type="AlphaFoldDB" id="N6X6W6"/>
<evidence type="ECO:0000313" key="4">
    <source>
        <dbReference type="Proteomes" id="UP000013165"/>
    </source>
</evidence>
<dbReference type="NCBIfam" id="NF009154">
    <property type="entry name" value="PRK12497.3-3"/>
    <property type="match status" value="1"/>
</dbReference>